<feature type="domain" description="J" evidence="2">
    <location>
        <begin position="3"/>
        <end position="69"/>
    </location>
</feature>
<reference evidence="3" key="3">
    <citation type="submission" date="2025-09" db="UniProtKB">
        <authorList>
            <consortium name="Ensembl"/>
        </authorList>
    </citation>
    <scope>IDENTIFICATION</scope>
</reference>
<dbReference type="PROSITE" id="PS50076">
    <property type="entry name" value="DNAJ_2"/>
    <property type="match status" value="1"/>
</dbReference>
<dbReference type="PANTHER" id="PTHR45168:SF4">
    <property type="entry name" value="SIMILAR TO DNAJ HOMOLOG SUBFAMILY B MEMBER 6 (HEAT SHOCK PROTEIN J2) (HSJ-2) (MRJ) (MDJ4)"/>
    <property type="match status" value="1"/>
</dbReference>
<dbReference type="InterPro" id="IPR043183">
    <property type="entry name" value="DNJB2/6-like"/>
</dbReference>
<dbReference type="Gene3D" id="1.10.287.110">
    <property type="entry name" value="DnaJ domain"/>
    <property type="match status" value="1"/>
</dbReference>
<name>A0A8C2TPZ5_COTJA</name>
<sequence>MVDYYKVLELQRSASQDDIKKSYHRLALKWHPDKNLANKEEAEKKFKAVTEAYKILSDPKKRSDYDRSIKETRSHIGRSAKGDHNNCFDIAYVFRDPKDIFKEAFGGTDLFNNIRNNGRGTSGKIPIFCSSMVWEPEGALQALEPWGLQRICEFGAQRLLFWAGQTRIRISTNILCAHYMRWPFAFT</sequence>
<dbReference type="GeneTree" id="ENSGT00940000162567"/>
<dbReference type="Proteomes" id="UP000694412">
    <property type="component" value="Chromosome 12"/>
</dbReference>
<proteinExistence type="predicted"/>
<dbReference type="PRINTS" id="PR00625">
    <property type="entry name" value="JDOMAIN"/>
</dbReference>
<evidence type="ECO:0000313" key="4">
    <source>
        <dbReference type="Proteomes" id="UP000694412"/>
    </source>
</evidence>
<evidence type="ECO:0000256" key="1">
    <source>
        <dbReference type="ARBA" id="ARBA00023186"/>
    </source>
</evidence>
<keyword evidence="4" id="KW-1185">Reference proteome</keyword>
<dbReference type="GO" id="GO:0051082">
    <property type="term" value="F:unfolded protein binding"/>
    <property type="evidence" value="ECO:0007669"/>
    <property type="project" value="Ensembl"/>
</dbReference>
<dbReference type="GO" id="GO:0005634">
    <property type="term" value="C:nucleus"/>
    <property type="evidence" value="ECO:0007669"/>
    <property type="project" value="Ensembl"/>
</dbReference>
<gene>
    <name evidence="3" type="primary">DNAJB8</name>
</gene>
<dbReference type="GO" id="GO:0030544">
    <property type="term" value="F:Hsp70 protein binding"/>
    <property type="evidence" value="ECO:0007669"/>
    <property type="project" value="InterPro"/>
</dbReference>
<dbReference type="InterPro" id="IPR036869">
    <property type="entry name" value="J_dom_sf"/>
</dbReference>
<dbReference type="SUPFAM" id="SSF46565">
    <property type="entry name" value="Chaperone J-domain"/>
    <property type="match status" value="1"/>
</dbReference>
<keyword evidence="1" id="KW-0143">Chaperone</keyword>
<organism evidence="3 4">
    <name type="scientific">Coturnix japonica</name>
    <name type="common">Japanese quail</name>
    <name type="synonym">Coturnix coturnix japonica</name>
    <dbReference type="NCBI Taxonomy" id="93934"/>
    <lineage>
        <taxon>Eukaryota</taxon>
        <taxon>Metazoa</taxon>
        <taxon>Chordata</taxon>
        <taxon>Craniata</taxon>
        <taxon>Vertebrata</taxon>
        <taxon>Euteleostomi</taxon>
        <taxon>Archelosauria</taxon>
        <taxon>Archosauria</taxon>
        <taxon>Dinosauria</taxon>
        <taxon>Saurischia</taxon>
        <taxon>Theropoda</taxon>
        <taxon>Coelurosauria</taxon>
        <taxon>Aves</taxon>
        <taxon>Neognathae</taxon>
        <taxon>Galloanserae</taxon>
        <taxon>Galliformes</taxon>
        <taxon>Phasianidae</taxon>
        <taxon>Perdicinae</taxon>
        <taxon>Coturnix</taxon>
    </lineage>
</organism>
<dbReference type="GO" id="GO:0090084">
    <property type="term" value="P:negative regulation of inclusion body assembly"/>
    <property type="evidence" value="ECO:0007669"/>
    <property type="project" value="Ensembl"/>
</dbReference>
<dbReference type="PANTHER" id="PTHR45168">
    <property type="entry name" value="DNAJ HOMOLOG SUBFAMILY B MEMBER 2"/>
    <property type="match status" value="1"/>
</dbReference>
<dbReference type="InterPro" id="IPR001623">
    <property type="entry name" value="DnaJ_domain"/>
</dbReference>
<protein>
    <submittedName>
        <fullName evidence="3">DnaJ heat shock protein family (Hsp40) member B8</fullName>
    </submittedName>
</protein>
<reference evidence="3" key="1">
    <citation type="submission" date="2015-11" db="EMBL/GenBank/DDBJ databases">
        <authorList>
            <consortium name="International Coturnix japonica Genome Analysis Consortium"/>
            <person name="Warren W."/>
            <person name="Burt D.W."/>
            <person name="Antin P.B."/>
            <person name="Lanford R."/>
            <person name="Gros J."/>
            <person name="Wilson R.K."/>
        </authorList>
    </citation>
    <scope>NUCLEOTIDE SEQUENCE [LARGE SCALE GENOMIC DNA]</scope>
</reference>
<dbReference type="GO" id="GO:0044183">
    <property type="term" value="F:protein folding chaperone"/>
    <property type="evidence" value="ECO:0007669"/>
    <property type="project" value="Ensembl"/>
</dbReference>
<dbReference type="Pfam" id="PF00226">
    <property type="entry name" value="DnaJ"/>
    <property type="match status" value="1"/>
</dbReference>
<evidence type="ECO:0000259" key="2">
    <source>
        <dbReference type="PROSITE" id="PS50076"/>
    </source>
</evidence>
<accession>A0A8C2TPZ5</accession>
<reference evidence="3" key="2">
    <citation type="submission" date="2025-08" db="UniProtKB">
        <authorList>
            <consortium name="Ensembl"/>
        </authorList>
    </citation>
    <scope>IDENTIFICATION</scope>
</reference>
<dbReference type="AlphaFoldDB" id="A0A8C2TPZ5"/>
<evidence type="ECO:0000313" key="3">
    <source>
        <dbReference type="Ensembl" id="ENSCJPP00005017047.1"/>
    </source>
</evidence>
<dbReference type="Ensembl" id="ENSCJPT00005023831.1">
    <property type="protein sequence ID" value="ENSCJPP00005017047.1"/>
    <property type="gene ID" value="ENSCJPG00005013954.1"/>
</dbReference>
<dbReference type="SMART" id="SM00271">
    <property type="entry name" value="DnaJ"/>
    <property type="match status" value="1"/>
</dbReference>
<dbReference type="CDD" id="cd06257">
    <property type="entry name" value="DnaJ"/>
    <property type="match status" value="1"/>
</dbReference>
<dbReference type="GO" id="GO:0005829">
    <property type="term" value="C:cytosol"/>
    <property type="evidence" value="ECO:0007669"/>
    <property type="project" value="Ensembl"/>
</dbReference>